<accession>A0A3P7MEI2</accession>
<keyword evidence="2" id="KW-1185">Reference proteome</keyword>
<evidence type="ECO:0000313" key="1">
    <source>
        <dbReference type="EMBL" id="VDN27865.1"/>
    </source>
</evidence>
<organism evidence="1 2">
    <name type="scientific">Cylicostephanus goldi</name>
    <name type="common">Nematode worm</name>
    <dbReference type="NCBI Taxonomy" id="71465"/>
    <lineage>
        <taxon>Eukaryota</taxon>
        <taxon>Metazoa</taxon>
        <taxon>Ecdysozoa</taxon>
        <taxon>Nematoda</taxon>
        <taxon>Chromadorea</taxon>
        <taxon>Rhabditida</taxon>
        <taxon>Rhabditina</taxon>
        <taxon>Rhabditomorpha</taxon>
        <taxon>Strongyloidea</taxon>
        <taxon>Strongylidae</taxon>
        <taxon>Cylicostephanus</taxon>
    </lineage>
</organism>
<dbReference type="Proteomes" id="UP000271889">
    <property type="component" value="Unassembled WGS sequence"/>
</dbReference>
<protein>
    <submittedName>
        <fullName evidence="1">Uncharacterized protein</fullName>
    </submittedName>
</protein>
<name>A0A3P7MEI2_CYLGO</name>
<evidence type="ECO:0000313" key="2">
    <source>
        <dbReference type="Proteomes" id="UP000271889"/>
    </source>
</evidence>
<dbReference type="EMBL" id="UYRV01112929">
    <property type="protein sequence ID" value="VDN27865.1"/>
    <property type="molecule type" value="Genomic_DNA"/>
</dbReference>
<reference evidence="1 2" key="1">
    <citation type="submission" date="2018-11" db="EMBL/GenBank/DDBJ databases">
        <authorList>
            <consortium name="Pathogen Informatics"/>
        </authorList>
    </citation>
    <scope>NUCLEOTIDE SEQUENCE [LARGE SCALE GENOMIC DNA]</scope>
</reference>
<gene>
    <name evidence="1" type="ORF">CGOC_LOCUS10787</name>
</gene>
<dbReference type="AlphaFoldDB" id="A0A3P7MEI2"/>
<sequence>MKRLKEESSIGALNMIQSKFLRRTREKVGEMKTPTAGLCGSTRPRQRRAIIGQEQLCWLCLGYGHLLGTHVFILQQSPPSNIVPESPESAQFILPTDTFPSSNIFA</sequence>
<proteinExistence type="predicted"/>